<gene>
    <name evidence="3" type="ORF">SAMN05421504_106199</name>
</gene>
<reference evidence="3 4" key="1">
    <citation type="submission" date="2016-10" db="EMBL/GenBank/DDBJ databases">
        <authorList>
            <person name="de Groot N.N."/>
        </authorList>
    </citation>
    <scope>NUCLEOTIDE SEQUENCE [LARGE SCALE GENOMIC DNA]</scope>
    <source>
        <strain evidence="3 4">CPCC 202699</strain>
    </source>
</reference>
<feature type="region of interest" description="Disordered" evidence="1">
    <location>
        <begin position="46"/>
        <end position="67"/>
    </location>
</feature>
<proteinExistence type="predicted"/>
<sequence>MVFVRLGIGVVVLGLLVGGFLLLTGRDEAPPQPAAVQVVGEPSAAPAPQVVEQQAPQPQPKPQQGKGKYAVVYELGGEGTATVVYDENGRGLVHQELNVQLPWRKELTWADSGAPPSVQVLGQGSGQVECKVSINGTVVLTHKGEVASCAGKLAPS</sequence>
<feature type="transmembrane region" description="Helical" evidence="2">
    <location>
        <begin position="6"/>
        <end position="23"/>
    </location>
</feature>
<dbReference type="OrthoDB" id="3634263at2"/>
<organism evidence="3 4">
    <name type="scientific">Amycolatopsis xylanica</name>
    <dbReference type="NCBI Taxonomy" id="589385"/>
    <lineage>
        <taxon>Bacteria</taxon>
        <taxon>Bacillati</taxon>
        <taxon>Actinomycetota</taxon>
        <taxon>Actinomycetes</taxon>
        <taxon>Pseudonocardiales</taxon>
        <taxon>Pseudonocardiaceae</taxon>
        <taxon>Amycolatopsis</taxon>
    </lineage>
</organism>
<evidence type="ECO:0000256" key="1">
    <source>
        <dbReference type="SAM" id="MobiDB-lite"/>
    </source>
</evidence>
<keyword evidence="4" id="KW-1185">Reference proteome</keyword>
<dbReference type="InterPro" id="IPR038468">
    <property type="entry name" value="MmpS_C"/>
</dbReference>
<dbReference type="Proteomes" id="UP000199515">
    <property type="component" value="Unassembled WGS sequence"/>
</dbReference>
<keyword evidence="2" id="KW-0812">Transmembrane</keyword>
<evidence type="ECO:0000256" key="2">
    <source>
        <dbReference type="SAM" id="Phobius"/>
    </source>
</evidence>
<evidence type="ECO:0000313" key="3">
    <source>
        <dbReference type="EMBL" id="SDY63353.1"/>
    </source>
</evidence>
<dbReference type="STRING" id="589385.SAMN05421504_106199"/>
<evidence type="ECO:0008006" key="5">
    <source>
        <dbReference type="Google" id="ProtNLM"/>
    </source>
</evidence>
<protein>
    <recommendedName>
        <fullName evidence="5">MmpS family membrane protein</fullName>
    </recommendedName>
</protein>
<keyword evidence="2" id="KW-1133">Transmembrane helix</keyword>
<keyword evidence="2" id="KW-0472">Membrane</keyword>
<feature type="compositionally biased region" description="Low complexity" evidence="1">
    <location>
        <begin position="46"/>
        <end position="56"/>
    </location>
</feature>
<name>A0A1H3LG24_9PSEU</name>
<dbReference type="Gene3D" id="2.60.40.2880">
    <property type="entry name" value="MmpS1-5, C-terminal soluble domain"/>
    <property type="match status" value="1"/>
</dbReference>
<dbReference type="EMBL" id="FNON01000006">
    <property type="protein sequence ID" value="SDY63353.1"/>
    <property type="molecule type" value="Genomic_DNA"/>
</dbReference>
<dbReference type="RefSeq" id="WP_091293599.1">
    <property type="nucleotide sequence ID" value="NZ_FNON01000006.1"/>
</dbReference>
<evidence type="ECO:0000313" key="4">
    <source>
        <dbReference type="Proteomes" id="UP000199515"/>
    </source>
</evidence>
<dbReference type="AlphaFoldDB" id="A0A1H3LG24"/>
<accession>A0A1H3LG24</accession>